<keyword evidence="2" id="KW-1185">Reference proteome</keyword>
<name>A0ABP7VC28_9ACTN</name>
<evidence type="ECO:0000313" key="1">
    <source>
        <dbReference type="EMBL" id="GAA4063968.1"/>
    </source>
</evidence>
<sequence length="66" mass="7142">MLGVATPDASDTIECRTRPEDGDRLWFFASDGTPISEADDAHSDDAAILVLGHLARRAEETKEAVQ</sequence>
<comment type="caution">
    <text evidence="1">The sequence shown here is derived from an EMBL/GenBank/DDBJ whole genome shotgun (WGS) entry which is preliminary data.</text>
</comment>
<evidence type="ECO:0000313" key="2">
    <source>
        <dbReference type="Proteomes" id="UP001500683"/>
    </source>
</evidence>
<proteinExistence type="predicted"/>
<organism evidence="1 2">
    <name type="scientific">Actinomadura miaoliensis</name>
    <dbReference type="NCBI Taxonomy" id="430685"/>
    <lineage>
        <taxon>Bacteria</taxon>
        <taxon>Bacillati</taxon>
        <taxon>Actinomycetota</taxon>
        <taxon>Actinomycetes</taxon>
        <taxon>Streptosporangiales</taxon>
        <taxon>Thermomonosporaceae</taxon>
        <taxon>Actinomadura</taxon>
    </lineage>
</organism>
<accession>A0ABP7VC28</accession>
<protein>
    <submittedName>
        <fullName evidence="1">Uncharacterized protein</fullName>
    </submittedName>
</protein>
<dbReference type="Proteomes" id="UP001500683">
    <property type="component" value="Unassembled WGS sequence"/>
</dbReference>
<reference evidence="2" key="1">
    <citation type="journal article" date="2019" name="Int. J. Syst. Evol. Microbiol.">
        <title>The Global Catalogue of Microorganisms (GCM) 10K type strain sequencing project: providing services to taxonomists for standard genome sequencing and annotation.</title>
        <authorList>
            <consortium name="The Broad Institute Genomics Platform"/>
            <consortium name="The Broad Institute Genome Sequencing Center for Infectious Disease"/>
            <person name="Wu L."/>
            <person name="Ma J."/>
        </authorList>
    </citation>
    <scope>NUCLEOTIDE SEQUENCE [LARGE SCALE GENOMIC DNA]</scope>
    <source>
        <strain evidence="2">JCM 16702</strain>
    </source>
</reference>
<dbReference type="EMBL" id="BAAAZG010000006">
    <property type="protein sequence ID" value="GAA4063968.1"/>
    <property type="molecule type" value="Genomic_DNA"/>
</dbReference>
<gene>
    <name evidence="1" type="ORF">GCM10022214_17070</name>
</gene>